<evidence type="ECO:0000313" key="1">
    <source>
        <dbReference type="EMBL" id="KAJ2782868.1"/>
    </source>
</evidence>
<name>A0A9W8HDE2_9FUNG</name>
<sequence>MNSGTTFVSMLRKEADNDYETLAQVFKAGRRVASFDMFACTTCSEAYSAVARQVYEKFKLYRDPDYTNEIACSGDLVVADPSDTSGFVIDDRLQTLNLYYRAA</sequence>
<dbReference type="EMBL" id="JANBUL010000060">
    <property type="protein sequence ID" value="KAJ2782868.1"/>
    <property type="molecule type" value="Genomic_DNA"/>
</dbReference>
<keyword evidence="2" id="KW-1185">Reference proteome</keyword>
<comment type="caution">
    <text evidence="1">The sequence shown here is derived from an EMBL/GenBank/DDBJ whole genome shotgun (WGS) entry which is preliminary data.</text>
</comment>
<reference evidence="1" key="1">
    <citation type="submission" date="2022-07" db="EMBL/GenBank/DDBJ databases">
        <title>Phylogenomic reconstructions and comparative analyses of Kickxellomycotina fungi.</title>
        <authorList>
            <person name="Reynolds N.K."/>
            <person name="Stajich J.E."/>
            <person name="Barry K."/>
            <person name="Grigoriev I.V."/>
            <person name="Crous P."/>
            <person name="Smith M.E."/>
        </authorList>
    </citation>
    <scope>NUCLEOTIDE SEQUENCE</scope>
    <source>
        <strain evidence="1">NBRC 105414</strain>
    </source>
</reference>
<accession>A0A9W8HDE2</accession>
<protein>
    <submittedName>
        <fullName evidence="1">Uncharacterized protein</fullName>
    </submittedName>
</protein>
<proteinExistence type="predicted"/>
<dbReference type="AlphaFoldDB" id="A0A9W8HDE2"/>
<evidence type="ECO:0000313" key="2">
    <source>
        <dbReference type="Proteomes" id="UP001140217"/>
    </source>
</evidence>
<dbReference type="Proteomes" id="UP001140217">
    <property type="component" value="Unassembled WGS sequence"/>
</dbReference>
<gene>
    <name evidence="1" type="ORF">H4R18_002017</name>
</gene>
<organism evidence="1 2">
    <name type="scientific">Coemansia javaensis</name>
    <dbReference type="NCBI Taxonomy" id="2761396"/>
    <lineage>
        <taxon>Eukaryota</taxon>
        <taxon>Fungi</taxon>
        <taxon>Fungi incertae sedis</taxon>
        <taxon>Zoopagomycota</taxon>
        <taxon>Kickxellomycotina</taxon>
        <taxon>Kickxellomycetes</taxon>
        <taxon>Kickxellales</taxon>
        <taxon>Kickxellaceae</taxon>
        <taxon>Coemansia</taxon>
    </lineage>
</organism>